<comment type="caution">
    <text evidence="5">The sequence shown here is derived from an EMBL/GenBank/DDBJ whole genome shotgun (WGS) entry which is preliminary data.</text>
</comment>
<dbReference type="OrthoDB" id="2082007at2"/>
<feature type="domain" description="Replicative helicase loading/DNA remodeling protein DnaB N-terminal winged helix" evidence="4">
    <location>
        <begin position="8"/>
        <end position="268"/>
    </location>
</feature>
<sequence length="463" mass="53604">MMNHWNKIQPVDRYTVCLNGIIQEYERKAVTFLYQPLIGPVCFSLYMTLLNEVEEYRLNSEQSTHYHLMNFLSSNLPDIYQARLKLEGIGLLKTYVKQEGDPREFIYEVQPPLSPQQFFTDGMLNVYLFRKIGKTHFNRLKKFFCDEEADYTDYQEVTRSFQDVYASSQSINLLDEDAEKESSLASSQKFTNPQSPAGVPVDTIDFDFDLLLAGLSQNMVPRRAFTAPVKETVAKLSCLYSINPLQMKNVILSALTEDDDINIEELRKAARDWYQLQNGGDPLPDLQPKIQKVQASSDKQPASKEEELIQYLEITSPTDVLKDISGGIEPAKSDLKAIEEVMFSKKLSTGVTNVLLQYVLLKTDMKLTKGYMEKIASHWVRKKVTTAQEAMNLAKKEHRQYLEWAEGKKENTKKSYKKPVRTEKLPDWFEEKPPEEDEKSGQSTSEFEEQRRKLEEKLKKYRK</sequence>
<name>A0A3A1QRC4_9BACI</name>
<evidence type="ECO:0000256" key="2">
    <source>
        <dbReference type="SAM" id="MobiDB-lite"/>
    </source>
</evidence>
<protein>
    <submittedName>
        <fullName evidence="5">Replication initiation and membrane attachment protein</fullName>
    </submittedName>
</protein>
<dbReference type="InterPro" id="IPR058660">
    <property type="entry name" value="WHD_DnaB"/>
</dbReference>
<evidence type="ECO:0000313" key="6">
    <source>
        <dbReference type="Proteomes" id="UP000265801"/>
    </source>
</evidence>
<evidence type="ECO:0000259" key="3">
    <source>
        <dbReference type="Pfam" id="PF07261"/>
    </source>
</evidence>
<dbReference type="Proteomes" id="UP000265801">
    <property type="component" value="Unassembled WGS sequence"/>
</dbReference>
<dbReference type="Pfam" id="PF25888">
    <property type="entry name" value="WHD_DnaB"/>
    <property type="match status" value="1"/>
</dbReference>
<feature type="compositionally biased region" description="Basic and acidic residues" evidence="2">
    <location>
        <begin position="448"/>
        <end position="463"/>
    </location>
</feature>
<feature type="domain" description="DnaB/C C-terminal" evidence="3">
    <location>
        <begin position="332"/>
        <end position="391"/>
    </location>
</feature>
<keyword evidence="6" id="KW-1185">Reference proteome</keyword>
<feature type="compositionally biased region" description="Basic and acidic residues" evidence="2">
    <location>
        <begin position="420"/>
        <end position="432"/>
    </location>
</feature>
<proteinExistence type="inferred from homology"/>
<evidence type="ECO:0000256" key="1">
    <source>
        <dbReference type="ARBA" id="ARBA00093462"/>
    </source>
</evidence>
<feature type="region of interest" description="Disordered" evidence="2">
    <location>
        <begin position="408"/>
        <end position="463"/>
    </location>
</feature>
<dbReference type="RefSeq" id="WP_119548756.1">
    <property type="nucleotide sequence ID" value="NZ_QXIR01000030.1"/>
</dbReference>
<evidence type="ECO:0000259" key="4">
    <source>
        <dbReference type="Pfam" id="PF25888"/>
    </source>
</evidence>
<dbReference type="EMBL" id="QXIR01000030">
    <property type="protein sequence ID" value="RIW29727.1"/>
    <property type="molecule type" value="Genomic_DNA"/>
</dbReference>
<organism evidence="5 6">
    <name type="scientific">Bacillus salacetis</name>
    <dbReference type="NCBI Taxonomy" id="2315464"/>
    <lineage>
        <taxon>Bacteria</taxon>
        <taxon>Bacillati</taxon>
        <taxon>Bacillota</taxon>
        <taxon>Bacilli</taxon>
        <taxon>Bacillales</taxon>
        <taxon>Bacillaceae</taxon>
        <taxon>Bacillus</taxon>
    </lineage>
</organism>
<dbReference type="InterPro" id="IPR006343">
    <property type="entry name" value="DnaB/C_C"/>
</dbReference>
<dbReference type="Pfam" id="PF07261">
    <property type="entry name" value="DnaB_2"/>
    <property type="match status" value="1"/>
</dbReference>
<comment type="similarity">
    <text evidence="1">Belongs to the DnaB/DnaD family.</text>
</comment>
<dbReference type="AlphaFoldDB" id="A0A3A1QRC4"/>
<gene>
    <name evidence="5" type="ORF">D3H55_18285</name>
</gene>
<evidence type="ECO:0000313" key="5">
    <source>
        <dbReference type="EMBL" id="RIW29727.1"/>
    </source>
</evidence>
<accession>A0A3A1QRC4</accession>
<reference evidence="5 6" key="1">
    <citation type="submission" date="2018-09" db="EMBL/GenBank/DDBJ databases">
        <title>Bacillus saliacetes sp. nov., isolated from Thai shrimp paste (Ka-pi).</title>
        <authorList>
            <person name="Daroonpunt R."/>
            <person name="Tanasupawat S."/>
            <person name="Yiamsombut S."/>
        </authorList>
    </citation>
    <scope>NUCLEOTIDE SEQUENCE [LARGE SCALE GENOMIC DNA]</scope>
    <source>
        <strain evidence="5 6">SKP7-4</strain>
    </source>
</reference>